<gene>
    <name evidence="5" type="ORF">BSTOLATCC_MIC25477</name>
</gene>
<proteinExistence type="inferred from homology"/>
<dbReference type="SUPFAM" id="SSF47676">
    <property type="entry name" value="Conserved domain common to transcription factors TFIIS, elongin A, CRSP70"/>
    <property type="match status" value="1"/>
</dbReference>
<protein>
    <recommendedName>
        <fullName evidence="4">TFIIS N-terminal domain-containing protein</fullName>
    </recommendedName>
</protein>
<comment type="subcellular location">
    <subcellularLocation>
        <location evidence="2">Nucleus</location>
    </subcellularLocation>
</comment>
<feature type="compositionally biased region" description="Basic and acidic residues" evidence="3">
    <location>
        <begin position="1"/>
        <end position="12"/>
    </location>
</feature>
<dbReference type="Gene3D" id="1.20.930.10">
    <property type="entry name" value="Conserved domain common to transcription factors TFIIS, elongin A, CRSP70"/>
    <property type="match status" value="1"/>
</dbReference>
<feature type="compositionally biased region" description="Acidic residues" evidence="3">
    <location>
        <begin position="35"/>
        <end position="53"/>
    </location>
</feature>
<evidence type="ECO:0000313" key="6">
    <source>
        <dbReference type="Proteomes" id="UP001162131"/>
    </source>
</evidence>
<dbReference type="Pfam" id="PF08711">
    <property type="entry name" value="Med26"/>
    <property type="match status" value="1"/>
</dbReference>
<reference evidence="5" key="1">
    <citation type="submission" date="2021-09" db="EMBL/GenBank/DDBJ databases">
        <authorList>
            <consortium name="AG Swart"/>
            <person name="Singh M."/>
            <person name="Singh A."/>
            <person name="Seah K."/>
            <person name="Emmerich C."/>
        </authorList>
    </citation>
    <scope>NUCLEOTIDE SEQUENCE</scope>
    <source>
        <strain evidence="5">ATCC30299</strain>
    </source>
</reference>
<evidence type="ECO:0000259" key="4">
    <source>
        <dbReference type="PROSITE" id="PS51319"/>
    </source>
</evidence>
<comment type="similarity">
    <text evidence="1">Belongs to the IWS1 family.</text>
</comment>
<feature type="domain" description="TFIIS N-terminal" evidence="4">
    <location>
        <begin position="132"/>
        <end position="209"/>
    </location>
</feature>
<dbReference type="PANTHER" id="PTHR46010">
    <property type="entry name" value="PROTEIN IWS1 HOMOLOG"/>
    <property type="match status" value="1"/>
</dbReference>
<dbReference type="Proteomes" id="UP001162131">
    <property type="component" value="Unassembled WGS sequence"/>
</dbReference>
<organism evidence="5 6">
    <name type="scientific">Blepharisma stoltei</name>
    <dbReference type="NCBI Taxonomy" id="1481888"/>
    <lineage>
        <taxon>Eukaryota</taxon>
        <taxon>Sar</taxon>
        <taxon>Alveolata</taxon>
        <taxon>Ciliophora</taxon>
        <taxon>Postciliodesmatophora</taxon>
        <taxon>Heterotrichea</taxon>
        <taxon>Heterotrichida</taxon>
        <taxon>Blepharismidae</taxon>
        <taxon>Blepharisma</taxon>
    </lineage>
</organism>
<evidence type="ECO:0000256" key="2">
    <source>
        <dbReference type="PROSITE-ProRule" id="PRU00649"/>
    </source>
</evidence>
<dbReference type="GO" id="GO:0005634">
    <property type="term" value="C:nucleus"/>
    <property type="evidence" value="ECO:0007669"/>
    <property type="project" value="UniProtKB-SubCell"/>
</dbReference>
<dbReference type="EMBL" id="CAJZBQ010000024">
    <property type="protein sequence ID" value="CAG9320246.1"/>
    <property type="molecule type" value="Genomic_DNA"/>
</dbReference>
<name>A0AAU9J4Q1_9CILI</name>
<keyword evidence="6" id="KW-1185">Reference proteome</keyword>
<dbReference type="AlphaFoldDB" id="A0AAU9J4Q1"/>
<keyword evidence="2" id="KW-0539">Nucleus</keyword>
<evidence type="ECO:0000256" key="3">
    <source>
        <dbReference type="SAM" id="MobiDB-lite"/>
    </source>
</evidence>
<dbReference type="InterPro" id="IPR051037">
    <property type="entry name" value="RNAPII_TF_IWS1"/>
</dbReference>
<evidence type="ECO:0000313" key="5">
    <source>
        <dbReference type="EMBL" id="CAG9320246.1"/>
    </source>
</evidence>
<feature type="region of interest" description="Disordered" evidence="3">
    <location>
        <begin position="1"/>
        <end position="55"/>
    </location>
</feature>
<evidence type="ECO:0000256" key="1">
    <source>
        <dbReference type="ARBA" id="ARBA00037992"/>
    </source>
</evidence>
<dbReference type="InterPro" id="IPR017923">
    <property type="entry name" value="TFIIS_N"/>
</dbReference>
<accession>A0AAU9J4Q1</accession>
<sequence length="312" mass="36352">MRKDNSQPKQEEQSDQEDQEPITQKPIYEASSDTSSEEENNQEQSEDGEEIEEIANLFKKRTRRRRHFEDNEEDENLVDSILKEMDKAADDDIDANRNDLPALNKLKILDKVTKFLIVSKYHDLFLEMNGTFILGKWLAQMPDGSFPSTPLKLGLLQAIQDLPISTKNLQESDLGKSVMAIYRNPNETVNVKRIAKLLIDKWSRIIYEIETNYTILNQAEENEDPEVPRTEHPKPNLNKILYSQENNTPFARIPEKNLFDFKYRPTKSSEDHSLMPDRNSEAINRLKKKLQIRKKRVKRATGEMSVDGRNLY</sequence>
<dbReference type="InterPro" id="IPR035441">
    <property type="entry name" value="TFIIS/LEDGF_dom_sf"/>
</dbReference>
<comment type="caution">
    <text evidence="5">The sequence shown here is derived from an EMBL/GenBank/DDBJ whole genome shotgun (WGS) entry which is preliminary data.</text>
</comment>
<dbReference type="PANTHER" id="PTHR46010:SF1">
    <property type="entry name" value="PROTEIN IWS1 HOMOLOG"/>
    <property type="match status" value="1"/>
</dbReference>
<dbReference type="PROSITE" id="PS51319">
    <property type="entry name" value="TFIIS_N"/>
    <property type="match status" value="1"/>
</dbReference>
<dbReference type="GO" id="GO:0016973">
    <property type="term" value="P:poly(A)+ mRNA export from nucleus"/>
    <property type="evidence" value="ECO:0007669"/>
    <property type="project" value="TreeGrafter"/>
</dbReference>